<dbReference type="GO" id="GO:0016020">
    <property type="term" value="C:membrane"/>
    <property type="evidence" value="ECO:0007669"/>
    <property type="project" value="UniProtKB-SubCell"/>
</dbReference>
<feature type="transmembrane region" description="Helical" evidence="6">
    <location>
        <begin position="110"/>
        <end position="131"/>
    </location>
</feature>
<comment type="caution">
    <text evidence="7">The sequence shown here is derived from an EMBL/GenBank/DDBJ whole genome shotgun (WGS) entry which is preliminary data.</text>
</comment>
<comment type="similarity">
    <text evidence="2">Belongs to the TMEM86 family.</text>
</comment>
<keyword evidence="3 6" id="KW-0812">Transmembrane</keyword>
<feature type="transmembrane region" description="Helical" evidence="6">
    <location>
        <begin position="79"/>
        <end position="98"/>
    </location>
</feature>
<dbReference type="Pfam" id="PF07947">
    <property type="entry name" value="YhhN"/>
    <property type="match status" value="1"/>
</dbReference>
<evidence type="ECO:0000313" key="8">
    <source>
        <dbReference type="Proteomes" id="UP000237310"/>
    </source>
</evidence>
<name>A0A2S5A8Y5_9FLAO</name>
<evidence type="ECO:0000256" key="5">
    <source>
        <dbReference type="ARBA" id="ARBA00023136"/>
    </source>
</evidence>
<dbReference type="RefSeq" id="WP_103806291.1">
    <property type="nucleotide sequence ID" value="NZ_PQVG01000006.1"/>
</dbReference>
<reference evidence="7 8" key="1">
    <citation type="submission" date="2018-01" db="EMBL/GenBank/DDBJ databases">
        <authorList>
            <person name="Gaut B.S."/>
            <person name="Morton B.R."/>
            <person name="Clegg M.T."/>
            <person name="Duvall M.R."/>
        </authorList>
    </citation>
    <scope>NUCLEOTIDE SEQUENCE [LARGE SCALE GENOMIC DNA]</scope>
    <source>
        <strain evidence="7 8">HR-AY</strain>
    </source>
</reference>
<dbReference type="OrthoDB" id="1377116at2"/>
<gene>
    <name evidence="7" type="ORF">C3L50_11290</name>
</gene>
<evidence type="ECO:0000313" key="7">
    <source>
        <dbReference type="EMBL" id="POY38717.1"/>
    </source>
</evidence>
<feature type="transmembrane region" description="Helical" evidence="6">
    <location>
        <begin position="56"/>
        <end position="73"/>
    </location>
</feature>
<accession>A0A2S5A8Y5</accession>
<dbReference type="EMBL" id="PQVG01000006">
    <property type="protein sequence ID" value="POY38717.1"/>
    <property type="molecule type" value="Genomic_DNA"/>
</dbReference>
<evidence type="ECO:0000256" key="3">
    <source>
        <dbReference type="ARBA" id="ARBA00022692"/>
    </source>
</evidence>
<proteinExistence type="inferred from homology"/>
<keyword evidence="5 6" id="KW-0472">Membrane</keyword>
<dbReference type="AlphaFoldDB" id="A0A2S5A8Y5"/>
<keyword evidence="8" id="KW-1185">Reference proteome</keyword>
<feature type="transmembrane region" description="Helical" evidence="6">
    <location>
        <begin position="7"/>
        <end position="24"/>
    </location>
</feature>
<feature type="transmembrane region" description="Helical" evidence="6">
    <location>
        <begin position="143"/>
        <end position="162"/>
    </location>
</feature>
<feature type="transmembrane region" description="Helical" evidence="6">
    <location>
        <begin position="30"/>
        <end position="47"/>
    </location>
</feature>
<evidence type="ECO:0000256" key="1">
    <source>
        <dbReference type="ARBA" id="ARBA00004141"/>
    </source>
</evidence>
<evidence type="ECO:0000256" key="6">
    <source>
        <dbReference type="SAM" id="Phobius"/>
    </source>
</evidence>
<dbReference type="Proteomes" id="UP000237310">
    <property type="component" value="Unassembled WGS sequence"/>
</dbReference>
<evidence type="ECO:0000256" key="2">
    <source>
        <dbReference type="ARBA" id="ARBA00007375"/>
    </source>
</evidence>
<organism evidence="7 8">
    <name type="scientific">Flavobacterium alvei</name>
    <dbReference type="NCBI Taxonomy" id="2080416"/>
    <lineage>
        <taxon>Bacteria</taxon>
        <taxon>Pseudomonadati</taxon>
        <taxon>Bacteroidota</taxon>
        <taxon>Flavobacteriia</taxon>
        <taxon>Flavobacteriales</taxon>
        <taxon>Flavobacteriaceae</taxon>
        <taxon>Flavobacterium</taxon>
    </lineage>
</organism>
<evidence type="ECO:0000256" key="4">
    <source>
        <dbReference type="ARBA" id="ARBA00022989"/>
    </source>
</evidence>
<dbReference type="InterPro" id="IPR012506">
    <property type="entry name" value="TMEM86B-like"/>
</dbReference>
<feature type="transmembrane region" description="Helical" evidence="6">
    <location>
        <begin position="194"/>
        <end position="218"/>
    </location>
</feature>
<sequence>MKPNSPSLFLYFAASTLVVLFKMLEWDSYVLYTKSIIIPLLFIYYFITNNYKIGRIKALIFLFCFIGDLFNLLNFTFSALGALLSFLVVYLLLLKLTYDDFRSLKFKNKDRFPVLITFLFVATISTSVLSLQFENLALDFSLYVIYAIILSLLVFVSISNYIRKPNYTFFNLAIMCLCFLISDAFFVINKFYLSLYALSFIGVSVQVFSYFFMVNYFIENDKYLLKQIKNEKF</sequence>
<protein>
    <recommendedName>
        <fullName evidence="9">Lysoplasmalogenase</fullName>
    </recommendedName>
</protein>
<feature type="transmembrane region" description="Helical" evidence="6">
    <location>
        <begin position="169"/>
        <end position="188"/>
    </location>
</feature>
<keyword evidence="4 6" id="KW-1133">Transmembrane helix</keyword>
<comment type="subcellular location">
    <subcellularLocation>
        <location evidence="1">Membrane</location>
        <topology evidence="1">Multi-pass membrane protein</topology>
    </subcellularLocation>
</comment>
<evidence type="ECO:0008006" key="9">
    <source>
        <dbReference type="Google" id="ProtNLM"/>
    </source>
</evidence>